<evidence type="ECO:0000259" key="3">
    <source>
        <dbReference type="PROSITE" id="PS50158"/>
    </source>
</evidence>
<reference evidence="4" key="1">
    <citation type="journal article" date="2022" name="Front. Genet.">
        <title>Chromosome-Scale Assembly of the Dendrobium nobile Genome Provides Insights Into the Molecular Mechanism of the Biosynthesis of the Medicinal Active Ingredient of Dendrobium.</title>
        <authorList>
            <person name="Xu Q."/>
            <person name="Niu S.-C."/>
            <person name="Li K.-L."/>
            <person name="Zheng P.-J."/>
            <person name="Zhang X.-J."/>
            <person name="Jia Y."/>
            <person name="Liu Y."/>
            <person name="Niu Y.-X."/>
            <person name="Yu L.-H."/>
            <person name="Chen D.-F."/>
            <person name="Zhang G.-Q."/>
        </authorList>
    </citation>
    <scope>NUCLEOTIDE SEQUENCE</scope>
    <source>
        <tissue evidence="4">Leaf</tissue>
    </source>
</reference>
<dbReference type="GO" id="GO:0003676">
    <property type="term" value="F:nucleic acid binding"/>
    <property type="evidence" value="ECO:0007669"/>
    <property type="project" value="InterPro"/>
</dbReference>
<sequence>MSYLDFTTIKNYFDLQDMVFSLDIPYQSLKEKYDFELAHQKRFDENFDWKNIERTNEEIKMNMDLGEVIPPGPSNRNQTQERGKRPRFEPVPPSGEDDGPGRPIRSGTSRNDYNDDSKNYRFRGSIEPIEKITLVPAHRNGTILTINLNNPQIWESVISKWEFDAVRAWANSDKQGVGDMFAFLETLLGETAANIYNEAKIKKAGEIETLRQLGDNPYNFTKFIRTLILGFDPSRQNTNMQDQAYRNLEQLSIDNWSNIDSFCKLYVSYASRAGRYFDQETSDRFLIKLPGELGKEIHDKWKATYPNNDDIKHLGIGPRIVFTFWQLQEKCKEYKIQKQVKKQSYAFCRNIYTSQSFPEKKRRKILRKSKRKFPRKDRNFRKPSTRKCHCYICGSPDHLANRCDKRHTNKNRSLLIQGLEEDVVSISSNDSKNTIYSITDDDSDNHSETSEIAMNGLIEAVDRWNNQI</sequence>
<feature type="domain" description="CCHC-type" evidence="3">
    <location>
        <begin position="390"/>
        <end position="405"/>
    </location>
</feature>
<name>A0A8T3B447_DENNO</name>
<gene>
    <name evidence="4" type="ORF">KFK09_014377</name>
</gene>
<dbReference type="PROSITE" id="PS50158">
    <property type="entry name" value="ZF_CCHC"/>
    <property type="match status" value="1"/>
</dbReference>
<keyword evidence="1" id="KW-0862">Zinc</keyword>
<feature type="compositionally biased region" description="Basic and acidic residues" evidence="2">
    <location>
        <begin position="79"/>
        <end position="88"/>
    </location>
</feature>
<dbReference type="Pfam" id="PF22909">
    <property type="entry name" value="Caulimovir_coat_dom"/>
    <property type="match status" value="1"/>
</dbReference>
<keyword evidence="1" id="KW-0863">Zinc-finger</keyword>
<dbReference type="AlphaFoldDB" id="A0A8T3B447"/>
<protein>
    <recommendedName>
        <fullName evidence="3">CCHC-type domain-containing protein</fullName>
    </recommendedName>
</protein>
<feature type="region of interest" description="Disordered" evidence="2">
    <location>
        <begin position="63"/>
        <end position="120"/>
    </location>
</feature>
<proteinExistence type="predicted"/>
<dbReference type="InterPro" id="IPR001878">
    <property type="entry name" value="Znf_CCHC"/>
</dbReference>
<evidence type="ECO:0000256" key="1">
    <source>
        <dbReference type="PROSITE-ProRule" id="PRU00047"/>
    </source>
</evidence>
<comment type="caution">
    <text evidence="4">The sequence shown here is derived from an EMBL/GenBank/DDBJ whole genome shotgun (WGS) entry which is preliminary data.</text>
</comment>
<keyword evidence="5" id="KW-1185">Reference proteome</keyword>
<dbReference type="GO" id="GO:0008270">
    <property type="term" value="F:zinc ion binding"/>
    <property type="evidence" value="ECO:0007669"/>
    <property type="project" value="UniProtKB-KW"/>
</dbReference>
<dbReference type="OrthoDB" id="1732183at2759"/>
<evidence type="ECO:0000313" key="4">
    <source>
        <dbReference type="EMBL" id="KAI0503443.1"/>
    </source>
</evidence>
<organism evidence="4 5">
    <name type="scientific">Dendrobium nobile</name>
    <name type="common">Orchid</name>
    <dbReference type="NCBI Taxonomy" id="94219"/>
    <lineage>
        <taxon>Eukaryota</taxon>
        <taxon>Viridiplantae</taxon>
        <taxon>Streptophyta</taxon>
        <taxon>Embryophyta</taxon>
        <taxon>Tracheophyta</taxon>
        <taxon>Spermatophyta</taxon>
        <taxon>Magnoliopsida</taxon>
        <taxon>Liliopsida</taxon>
        <taxon>Asparagales</taxon>
        <taxon>Orchidaceae</taxon>
        <taxon>Epidendroideae</taxon>
        <taxon>Malaxideae</taxon>
        <taxon>Dendrobiinae</taxon>
        <taxon>Dendrobium</taxon>
    </lineage>
</organism>
<dbReference type="Proteomes" id="UP000829196">
    <property type="component" value="Unassembled WGS sequence"/>
</dbReference>
<evidence type="ECO:0000256" key="2">
    <source>
        <dbReference type="SAM" id="MobiDB-lite"/>
    </source>
</evidence>
<evidence type="ECO:0000313" key="5">
    <source>
        <dbReference type="Proteomes" id="UP000829196"/>
    </source>
</evidence>
<dbReference type="EMBL" id="JAGYWB010000011">
    <property type="protein sequence ID" value="KAI0503443.1"/>
    <property type="molecule type" value="Genomic_DNA"/>
</dbReference>
<keyword evidence="1" id="KW-0479">Metal-binding</keyword>
<accession>A0A8T3B447</accession>